<gene>
    <name evidence="2" type="ORF">PMKS-002288</name>
</gene>
<dbReference type="AlphaFoldDB" id="A0A1Q2YH04"/>
<evidence type="ECO:0000313" key="3">
    <source>
        <dbReference type="Proteomes" id="UP000186136"/>
    </source>
</evidence>
<protein>
    <submittedName>
        <fullName evidence="2">Uncharacterized protein</fullName>
    </submittedName>
</protein>
<feature type="region of interest" description="Disordered" evidence="1">
    <location>
        <begin position="1"/>
        <end position="23"/>
    </location>
</feature>
<keyword evidence="3" id="KW-1185">Reference proteome</keyword>
<name>A0A1Q2YH04_9ASCO</name>
<comment type="caution">
    <text evidence="2">The sequence shown here is derived from an EMBL/GenBank/DDBJ whole genome shotgun (WGS) entry which is preliminary data.</text>
</comment>
<reference evidence="2 3" key="1">
    <citation type="submission" date="2016-08" db="EMBL/GenBank/DDBJ databases">
        <title>Whole genome shotgun sequence of Pichia membranifaciens KS47-1.</title>
        <authorList>
            <person name="Konishi M."/>
            <person name="Ishida M."/>
            <person name="Arakawa T."/>
            <person name="Kato Y."/>
            <person name="Horiuchi J."/>
        </authorList>
    </citation>
    <scope>NUCLEOTIDE SEQUENCE [LARGE SCALE GENOMIC DNA]</scope>
    <source>
        <strain evidence="2 3">KS47-1</strain>
    </source>
</reference>
<evidence type="ECO:0000313" key="2">
    <source>
        <dbReference type="EMBL" id="GAV28812.1"/>
    </source>
</evidence>
<dbReference type="OrthoDB" id="3993369at2759"/>
<accession>A0A1Q2YH04</accession>
<organism evidence="2 3">
    <name type="scientific">Pichia membranifaciens</name>
    <dbReference type="NCBI Taxonomy" id="4926"/>
    <lineage>
        <taxon>Eukaryota</taxon>
        <taxon>Fungi</taxon>
        <taxon>Dikarya</taxon>
        <taxon>Ascomycota</taxon>
        <taxon>Saccharomycotina</taxon>
        <taxon>Pichiomycetes</taxon>
        <taxon>Pichiales</taxon>
        <taxon>Pichiaceae</taxon>
        <taxon>Pichia</taxon>
    </lineage>
</organism>
<dbReference type="Proteomes" id="UP000186136">
    <property type="component" value="Unassembled WGS sequence"/>
</dbReference>
<proteinExistence type="predicted"/>
<sequence>MVDPTMRSTYLSGPGSLKDEPLRPYGEKSLKIARTIAGTSTATTLQMTQLSGLTVLSEINTNIREKSYSPYMRSRLHENVSEFLQQDENLGIKTNGNLELEQKNNLKSKSIPGLYPRLSIEVKNFPGARIPSPKNQKLSDEINNEPEVEQSSSNSFVTVISKNFDGLRNIKNTFSLEEDNVYDDDSETKCSRKFTNVEFDVPKITLLDDSEPLDLSPVKRRLVPYASPFFQTIEFSPFEPTDTGILLKILNHEFESLGDENDDEPMQEKENKRIPWYRQLLSLEKYYTQFINSFKPLSKEEYNSKYPWDKFYDPELYYDNDMDDEGVLNTELLPENSHNSISSEINDYMKPYSYISRRRG</sequence>
<dbReference type="EMBL" id="BDGI01000088">
    <property type="protein sequence ID" value="GAV28812.1"/>
    <property type="molecule type" value="Genomic_DNA"/>
</dbReference>
<feature type="compositionally biased region" description="Polar residues" evidence="1">
    <location>
        <begin position="1"/>
        <end position="11"/>
    </location>
</feature>
<evidence type="ECO:0000256" key="1">
    <source>
        <dbReference type="SAM" id="MobiDB-lite"/>
    </source>
</evidence>